<keyword evidence="7" id="KW-1185">Reference proteome</keyword>
<evidence type="ECO:0000256" key="2">
    <source>
        <dbReference type="ARBA" id="ARBA00022741"/>
    </source>
</evidence>
<evidence type="ECO:0000313" key="7">
    <source>
        <dbReference type="Proteomes" id="UP001320420"/>
    </source>
</evidence>
<sequence>MDTNNFTLEKLSIDMVEEPNKEDRESVQDDEANLSARQQPEYPGEPNQLSKPDGKGTIDSPYTPHDTLLEGTQSVHSNDPNVTMIVATPSRRVWSLGSRYIVKEWICPHNDGNTEANATRLLRERGVDVPVPDILTSWKDKDWAFLISERLPGQPLMDVWPELSTEDRHRVAKQTADMVSKLRSITSNTCCAFDGGPIKDVNMLLATTTEGRRGSFGPLDSDAEVWEQMFQPRLDRQAKARGGDGDDDHVVVDEEHHSHRDLVRKYMPASGPPYVFTHGDLAFSNVLVAVDRDRDRDGNGKSANVSVSGVLDFEFSAYLPVWWEYVAAHFSSCRGDEEWKELLRQYLEPHEQAIDWYLYWAELCKTPLPEDVGVWAQILAKHERAS</sequence>
<feature type="region of interest" description="Disordered" evidence="4">
    <location>
        <begin position="1"/>
        <end position="81"/>
    </location>
</feature>
<keyword evidence="3" id="KW-0693">Viral RNA replication</keyword>
<dbReference type="PANTHER" id="PTHR21310:SF15">
    <property type="entry name" value="AMINOGLYCOSIDE PHOSPHOTRANSFERASE DOMAIN-CONTAINING PROTEIN"/>
    <property type="match status" value="1"/>
</dbReference>
<evidence type="ECO:0000256" key="1">
    <source>
        <dbReference type="ARBA" id="ARBA00012494"/>
    </source>
</evidence>
<dbReference type="EMBL" id="JAKJXP020000002">
    <property type="protein sequence ID" value="KAK7757446.1"/>
    <property type="molecule type" value="Genomic_DNA"/>
</dbReference>
<accession>A0AAN9YUG8</accession>
<dbReference type="GO" id="GO:0019079">
    <property type="term" value="P:viral genome replication"/>
    <property type="evidence" value="ECO:0007669"/>
    <property type="project" value="InterPro"/>
</dbReference>
<dbReference type="PANTHER" id="PTHR21310">
    <property type="entry name" value="AMINOGLYCOSIDE PHOSPHOTRANSFERASE-RELATED-RELATED"/>
    <property type="match status" value="1"/>
</dbReference>
<feature type="domain" description="RdRp catalytic" evidence="5">
    <location>
        <begin position="314"/>
        <end position="386"/>
    </location>
</feature>
<dbReference type="InterPro" id="IPR007096">
    <property type="entry name" value="RNA-dir_Rpol_cat_phage"/>
</dbReference>
<proteinExistence type="predicted"/>
<dbReference type="PROSITE" id="PS50522">
    <property type="entry name" value="RDRP_PHAGE"/>
    <property type="match status" value="1"/>
</dbReference>
<dbReference type="InterPro" id="IPR051678">
    <property type="entry name" value="AGP_Transferase"/>
</dbReference>
<dbReference type="InterPro" id="IPR011009">
    <property type="entry name" value="Kinase-like_dom_sf"/>
</dbReference>
<evidence type="ECO:0000256" key="4">
    <source>
        <dbReference type="SAM" id="MobiDB-lite"/>
    </source>
</evidence>
<dbReference type="InterPro" id="IPR002575">
    <property type="entry name" value="Aminoglycoside_PTrfase"/>
</dbReference>
<evidence type="ECO:0000256" key="3">
    <source>
        <dbReference type="ARBA" id="ARBA00022953"/>
    </source>
</evidence>
<protein>
    <recommendedName>
        <fullName evidence="1">RNA-directed RNA polymerase</fullName>
        <ecNumber evidence="1">2.7.7.48</ecNumber>
    </recommendedName>
</protein>
<dbReference type="AlphaFoldDB" id="A0AAN9YUG8"/>
<evidence type="ECO:0000259" key="5">
    <source>
        <dbReference type="PROSITE" id="PS50522"/>
    </source>
</evidence>
<evidence type="ECO:0000313" key="6">
    <source>
        <dbReference type="EMBL" id="KAK7757446.1"/>
    </source>
</evidence>
<keyword evidence="2" id="KW-0547">Nucleotide-binding</keyword>
<dbReference type="GO" id="GO:0003968">
    <property type="term" value="F:RNA-directed RNA polymerase activity"/>
    <property type="evidence" value="ECO:0007669"/>
    <property type="project" value="UniProtKB-EC"/>
</dbReference>
<dbReference type="Pfam" id="PF01636">
    <property type="entry name" value="APH"/>
    <property type="match status" value="1"/>
</dbReference>
<gene>
    <name evidence="6" type="ORF">SLS62_000461</name>
</gene>
<name>A0AAN9YUG8_9PEZI</name>
<comment type="caution">
    <text evidence="6">The sequence shown here is derived from an EMBL/GenBank/DDBJ whole genome shotgun (WGS) entry which is preliminary data.</text>
</comment>
<dbReference type="Gene3D" id="3.90.1200.10">
    <property type="match status" value="1"/>
</dbReference>
<dbReference type="EC" id="2.7.7.48" evidence="1"/>
<dbReference type="CDD" id="cd05120">
    <property type="entry name" value="APH_ChoK_like"/>
    <property type="match status" value="1"/>
</dbReference>
<reference evidence="6 7" key="1">
    <citation type="submission" date="2024-02" db="EMBL/GenBank/DDBJ databases">
        <title>De novo assembly and annotation of 12 fungi associated with fruit tree decline syndrome in Ontario, Canada.</title>
        <authorList>
            <person name="Sulman M."/>
            <person name="Ellouze W."/>
            <person name="Ilyukhin E."/>
        </authorList>
    </citation>
    <scope>NUCLEOTIDE SEQUENCE [LARGE SCALE GENOMIC DNA]</scope>
    <source>
        <strain evidence="6 7">M11/M66-122</strain>
    </source>
</reference>
<dbReference type="GO" id="GO:0000166">
    <property type="term" value="F:nucleotide binding"/>
    <property type="evidence" value="ECO:0007669"/>
    <property type="project" value="UniProtKB-KW"/>
</dbReference>
<feature type="compositionally biased region" description="Polar residues" evidence="4">
    <location>
        <begin position="70"/>
        <end position="81"/>
    </location>
</feature>
<organism evidence="6 7">
    <name type="scientific">Diatrype stigma</name>
    <dbReference type="NCBI Taxonomy" id="117547"/>
    <lineage>
        <taxon>Eukaryota</taxon>
        <taxon>Fungi</taxon>
        <taxon>Dikarya</taxon>
        <taxon>Ascomycota</taxon>
        <taxon>Pezizomycotina</taxon>
        <taxon>Sordariomycetes</taxon>
        <taxon>Xylariomycetidae</taxon>
        <taxon>Xylariales</taxon>
        <taxon>Diatrypaceae</taxon>
        <taxon>Diatrype</taxon>
    </lineage>
</organism>
<dbReference type="SUPFAM" id="SSF56112">
    <property type="entry name" value="Protein kinase-like (PK-like)"/>
    <property type="match status" value="1"/>
</dbReference>
<feature type="compositionally biased region" description="Basic and acidic residues" evidence="4">
    <location>
        <begin position="18"/>
        <end position="27"/>
    </location>
</feature>
<dbReference type="Proteomes" id="UP001320420">
    <property type="component" value="Unassembled WGS sequence"/>
</dbReference>